<gene>
    <name evidence="1" type="ORF">BG262_02695</name>
</gene>
<dbReference type="EMBL" id="MKIQ01000027">
    <property type="protein sequence ID" value="OFI46724.1"/>
    <property type="molecule type" value="Genomic_DNA"/>
</dbReference>
<dbReference type="RefSeq" id="WP_070787857.1">
    <property type="nucleotide sequence ID" value="NZ_MKIQ01000027.1"/>
</dbReference>
<sequence length="103" mass="12504">MNKTVIGRVVEVDIESPWMTDEELRKLYKKKKLRKIQEVARAMQNHPTASHWVRTGEVRTCHIDAYDEFYDWYQRYKNVPRKPELTFTKRFSAWKRAKGDENE</sequence>
<organism evidence="1 2">
    <name type="scientific">Floricoccus penangensis</name>
    <dbReference type="NCBI Taxonomy" id="1859475"/>
    <lineage>
        <taxon>Bacteria</taxon>
        <taxon>Bacillati</taxon>
        <taxon>Bacillota</taxon>
        <taxon>Bacilli</taxon>
        <taxon>Lactobacillales</taxon>
        <taxon>Streptococcaceae</taxon>
        <taxon>Floricoccus</taxon>
    </lineage>
</organism>
<reference evidence="2" key="1">
    <citation type="submission" date="2016-09" db="EMBL/GenBank/DDBJ databases">
        <title>Draft genome sequence of a novel species of the family Streptococcaceae isolated from flowers.</title>
        <authorList>
            <person name="Chuah L.-O."/>
            <person name="Yap K.-P."/>
            <person name="Thong K.L."/>
            <person name="Liong M.T."/>
            <person name="Ahmad R."/>
            <person name="Rusul G."/>
        </authorList>
    </citation>
    <scope>NUCLEOTIDE SEQUENCE [LARGE SCALE GENOMIC DNA]</scope>
    <source>
        <strain evidence="2">HibF3</strain>
    </source>
</reference>
<name>A0A9Q5JG41_9LACT</name>
<accession>A0A9Q5JG41</accession>
<proteinExistence type="predicted"/>
<dbReference type="AlphaFoldDB" id="A0A9Q5JG41"/>
<evidence type="ECO:0000313" key="2">
    <source>
        <dbReference type="Proteomes" id="UP000177273"/>
    </source>
</evidence>
<keyword evidence="2" id="KW-1185">Reference proteome</keyword>
<evidence type="ECO:0000313" key="1">
    <source>
        <dbReference type="EMBL" id="OFI46724.1"/>
    </source>
</evidence>
<comment type="caution">
    <text evidence="1">The sequence shown here is derived from an EMBL/GenBank/DDBJ whole genome shotgun (WGS) entry which is preliminary data.</text>
</comment>
<protein>
    <submittedName>
        <fullName evidence="1">Uncharacterized protein</fullName>
    </submittedName>
</protein>
<dbReference type="Proteomes" id="UP000177273">
    <property type="component" value="Unassembled WGS sequence"/>
</dbReference>